<gene>
    <name evidence="4" type="ORF">UFOPK2656_01273</name>
    <name evidence="5" type="ORF">UFOPK3267_00865</name>
    <name evidence="6" type="ORF">UFOPK3651_01342</name>
    <name evidence="7" type="ORF">UFOPK3931_00541</name>
    <name evidence="3" type="ORF">UFOPK4189_01347</name>
</gene>
<dbReference type="GO" id="GO:0022857">
    <property type="term" value="F:transmembrane transporter activity"/>
    <property type="evidence" value="ECO:0007669"/>
    <property type="project" value="InterPro"/>
</dbReference>
<feature type="transmembrane region" description="Helical" evidence="1">
    <location>
        <begin position="78"/>
        <end position="103"/>
    </location>
</feature>
<dbReference type="PANTHER" id="PTHR23520">
    <property type="entry name" value="TRANSPORTER, PUTATIVE (AFU_ORTHOLOGUE AFUA_3G04000)-RELATED"/>
    <property type="match status" value="1"/>
</dbReference>
<dbReference type="EMBL" id="CAFBOL010000008">
    <property type="protein sequence ID" value="CAB4976729.1"/>
    <property type="molecule type" value="Genomic_DNA"/>
</dbReference>
<evidence type="ECO:0000313" key="3">
    <source>
        <dbReference type="EMBL" id="CAB4363567.1"/>
    </source>
</evidence>
<keyword evidence="1" id="KW-0812">Transmembrane</keyword>
<evidence type="ECO:0000313" key="7">
    <source>
        <dbReference type="EMBL" id="CAB4976729.1"/>
    </source>
</evidence>
<feature type="transmembrane region" description="Helical" evidence="1">
    <location>
        <begin position="46"/>
        <end position="66"/>
    </location>
</feature>
<feature type="transmembrane region" description="Helical" evidence="1">
    <location>
        <begin position="21"/>
        <end position="40"/>
    </location>
</feature>
<sequence>MPRLLPPGASRDAVVLLQTRAVRALGDGLVSVVLAAYLTALGFSAIRIGVLVTVTLLGSAALTLAVGLRAHAYPRRRLLRLVSLLMIATGVGFAAFTSFWPLALVGMIGTLNPSGGDVSVFLPTEQALLPATIGSEHRTALFARYSLIGALVAAVGASLAGVPEWVARRVHIAETTALRSTFVLYAVLGVVVLVRYRHLSPNVEPAPGATSVALGPSKRTVYRLAALFSLDALGGGFVITALVVLWLQRRFGLSLAVSGAVFFWAGVCSAFSALVAVRIAKRIGLVRTMVFTHLPANGLLILTAFMPNAPLAVACLLGRSALSQMDVPARTSYVMAVVTPEERPAAASVSNVPRSLASALPPVAAGWMLSHSHFGWPLIIGGSLKAIYDLLLLHQFRDLRPPEEQT</sequence>
<name>A0A6J7MEA5_9ZZZZ</name>
<proteinExistence type="predicted"/>
<dbReference type="EMBL" id="CAFBMT010000006">
    <property type="protein sequence ID" value="CAB4928880.1"/>
    <property type="molecule type" value="Genomic_DNA"/>
</dbReference>
<reference evidence="7" key="1">
    <citation type="submission" date="2020-05" db="EMBL/GenBank/DDBJ databases">
        <authorList>
            <person name="Chiriac C."/>
            <person name="Salcher M."/>
            <person name="Ghai R."/>
            <person name="Kavagutti S V."/>
        </authorList>
    </citation>
    <scope>NUCLEOTIDE SEQUENCE</scope>
</reference>
<dbReference type="SUPFAM" id="SSF103473">
    <property type="entry name" value="MFS general substrate transporter"/>
    <property type="match status" value="1"/>
</dbReference>
<dbReference type="EMBL" id="CAFBIY010000034">
    <property type="protein sequence ID" value="CAB4849158.1"/>
    <property type="molecule type" value="Genomic_DNA"/>
</dbReference>
<evidence type="ECO:0000259" key="2">
    <source>
        <dbReference type="PROSITE" id="PS50850"/>
    </source>
</evidence>
<dbReference type="Gene3D" id="1.20.1250.20">
    <property type="entry name" value="MFS general substrate transporter like domains"/>
    <property type="match status" value="1"/>
</dbReference>
<dbReference type="InterPro" id="IPR011701">
    <property type="entry name" value="MFS"/>
</dbReference>
<feature type="transmembrane region" description="Helical" evidence="1">
    <location>
        <begin position="145"/>
        <end position="166"/>
    </location>
</feature>
<dbReference type="InterPro" id="IPR036259">
    <property type="entry name" value="MFS_trans_sf"/>
</dbReference>
<dbReference type="EMBL" id="CAESGF010000006">
    <property type="protein sequence ID" value="CAB4363567.1"/>
    <property type="molecule type" value="Genomic_DNA"/>
</dbReference>
<dbReference type="EMBL" id="CAEZYF010000006">
    <property type="protein sequence ID" value="CAB4720192.1"/>
    <property type="molecule type" value="Genomic_DNA"/>
</dbReference>
<dbReference type="PROSITE" id="PS50850">
    <property type="entry name" value="MFS"/>
    <property type="match status" value="1"/>
</dbReference>
<feature type="transmembrane region" description="Helical" evidence="1">
    <location>
        <begin position="224"/>
        <end position="247"/>
    </location>
</feature>
<keyword evidence="1" id="KW-0472">Membrane</keyword>
<evidence type="ECO:0000256" key="1">
    <source>
        <dbReference type="SAM" id="Phobius"/>
    </source>
</evidence>
<dbReference type="InterPro" id="IPR020846">
    <property type="entry name" value="MFS_dom"/>
</dbReference>
<dbReference type="AlphaFoldDB" id="A0A6J7MEA5"/>
<dbReference type="Pfam" id="PF07690">
    <property type="entry name" value="MFS_1"/>
    <property type="match status" value="2"/>
</dbReference>
<feature type="transmembrane region" description="Helical" evidence="1">
    <location>
        <begin position="178"/>
        <end position="196"/>
    </location>
</feature>
<feature type="transmembrane region" description="Helical" evidence="1">
    <location>
        <begin position="259"/>
        <end position="279"/>
    </location>
</feature>
<evidence type="ECO:0000313" key="4">
    <source>
        <dbReference type="EMBL" id="CAB4720192.1"/>
    </source>
</evidence>
<evidence type="ECO:0000313" key="6">
    <source>
        <dbReference type="EMBL" id="CAB4928880.1"/>
    </source>
</evidence>
<keyword evidence="1" id="KW-1133">Transmembrane helix</keyword>
<protein>
    <submittedName>
        <fullName evidence="7">Unannotated protein</fullName>
    </submittedName>
</protein>
<feature type="transmembrane region" description="Helical" evidence="1">
    <location>
        <begin position="299"/>
        <end position="318"/>
    </location>
</feature>
<evidence type="ECO:0000313" key="5">
    <source>
        <dbReference type="EMBL" id="CAB4849158.1"/>
    </source>
</evidence>
<dbReference type="PANTHER" id="PTHR23520:SF5">
    <property type="entry name" value="TRANSPORTER, PUTATIVE (AFU_ORTHOLOGUE AFUA_3G04000)-RELATED"/>
    <property type="match status" value="1"/>
</dbReference>
<accession>A0A6J7MEA5</accession>
<organism evidence="7">
    <name type="scientific">freshwater metagenome</name>
    <dbReference type="NCBI Taxonomy" id="449393"/>
    <lineage>
        <taxon>unclassified sequences</taxon>
        <taxon>metagenomes</taxon>
        <taxon>ecological metagenomes</taxon>
    </lineage>
</organism>
<feature type="domain" description="Major facilitator superfamily (MFS) profile" evidence="2">
    <location>
        <begin position="220"/>
        <end position="406"/>
    </location>
</feature>